<organism evidence="2 3">
    <name type="scientific">Thamnophis sirtalis</name>
    <dbReference type="NCBI Taxonomy" id="35019"/>
    <lineage>
        <taxon>Eukaryota</taxon>
        <taxon>Metazoa</taxon>
        <taxon>Chordata</taxon>
        <taxon>Craniata</taxon>
        <taxon>Vertebrata</taxon>
        <taxon>Euteleostomi</taxon>
        <taxon>Lepidosauria</taxon>
        <taxon>Squamata</taxon>
        <taxon>Bifurcata</taxon>
        <taxon>Unidentata</taxon>
        <taxon>Episquamata</taxon>
        <taxon>Toxicofera</taxon>
        <taxon>Serpentes</taxon>
        <taxon>Colubroidea</taxon>
        <taxon>Colubridae</taxon>
        <taxon>Natricinae</taxon>
        <taxon>Thamnophis</taxon>
    </lineage>
</organism>
<gene>
    <name evidence="3" type="primary">LOC106557363</name>
</gene>
<feature type="compositionally biased region" description="Basic and acidic residues" evidence="1">
    <location>
        <begin position="111"/>
        <end position="156"/>
    </location>
</feature>
<dbReference type="GeneID" id="106557363"/>
<name>A0A6I9Z4M8_9SAUR</name>
<sequence length="292" mass="33238">MPLTARQLLVEQNPDYPSLVPPGYRASPCRHHHLPWVPWLQTQSIHCTGVCGSNTHFPPWSFCCPLQHHSTSPMSSTWAEDTLVPRVSPSKEEASKKLEDQPSKGRPPTLENDKDAKGDRSKLKKETNVADAKSWEEVKVSEPSEDQKGMDSEDTRNNAGTMVDIVTNAGFLQPNVSGSSTQLSQRNTSQKTYLANNSKLQAKLDWVNKSLKKDRVAIESVLHMRRSYSAPPSGQKLLEKGTSRDGPREVDANPAKIDFKRQKWEQRQLRKEEQQQEIHLKREMRLENKRHF</sequence>
<accession>A0A6I9Z4M8</accession>
<dbReference type="AlphaFoldDB" id="A0A6I9Z4M8"/>
<protein>
    <submittedName>
        <fullName evidence="3">Uncharacterized protein LOC106557363</fullName>
    </submittedName>
</protein>
<feature type="compositionally biased region" description="Basic and acidic residues" evidence="1">
    <location>
        <begin position="89"/>
        <end position="103"/>
    </location>
</feature>
<dbReference type="Proteomes" id="UP000504617">
    <property type="component" value="Unplaced"/>
</dbReference>
<keyword evidence="2" id="KW-1185">Reference proteome</keyword>
<evidence type="ECO:0000256" key="1">
    <source>
        <dbReference type="SAM" id="MobiDB-lite"/>
    </source>
</evidence>
<feature type="compositionally biased region" description="Basic and acidic residues" evidence="1">
    <location>
        <begin position="237"/>
        <end position="292"/>
    </location>
</feature>
<feature type="region of interest" description="Disordered" evidence="1">
    <location>
        <begin position="228"/>
        <end position="292"/>
    </location>
</feature>
<proteinExistence type="predicted"/>
<evidence type="ECO:0000313" key="3">
    <source>
        <dbReference type="RefSeq" id="XP_013932058.1"/>
    </source>
</evidence>
<dbReference type="RefSeq" id="XP_013932058.1">
    <property type="nucleotide sequence ID" value="XM_014076583.1"/>
</dbReference>
<reference evidence="3" key="1">
    <citation type="submission" date="2025-08" db="UniProtKB">
        <authorList>
            <consortium name="RefSeq"/>
        </authorList>
    </citation>
    <scope>IDENTIFICATION</scope>
    <source>
        <tissue evidence="3">Skeletal muscle</tissue>
    </source>
</reference>
<feature type="region of interest" description="Disordered" evidence="1">
    <location>
        <begin position="74"/>
        <end position="157"/>
    </location>
</feature>
<dbReference type="KEGG" id="tsr:106557363"/>
<evidence type="ECO:0000313" key="2">
    <source>
        <dbReference type="Proteomes" id="UP000504617"/>
    </source>
</evidence>